<dbReference type="SUPFAM" id="SSF53706">
    <property type="entry name" value="Formate dehydrogenase/DMSO reductase, domains 1-3"/>
    <property type="match status" value="1"/>
</dbReference>
<dbReference type="Pfam" id="PF10588">
    <property type="entry name" value="NADH-G_4Fe-4S_3"/>
    <property type="match status" value="1"/>
</dbReference>
<keyword evidence="3" id="KW-0408">Iron</keyword>
<dbReference type="InterPro" id="IPR001041">
    <property type="entry name" value="2Fe-2S_ferredoxin-type"/>
</dbReference>
<evidence type="ECO:0000256" key="4">
    <source>
        <dbReference type="ARBA" id="ARBA00023014"/>
    </source>
</evidence>
<evidence type="ECO:0000259" key="7">
    <source>
        <dbReference type="PROSITE" id="PS51839"/>
    </source>
</evidence>
<dbReference type="SUPFAM" id="SSF54862">
    <property type="entry name" value="4Fe-4S ferredoxins"/>
    <property type="match status" value="1"/>
</dbReference>
<protein>
    <submittedName>
        <fullName evidence="8">NADH-ubiquinone oxidoreductase chain G (EC)</fullName>
        <ecNumber evidence="8">1.6.5.3</ecNumber>
    </submittedName>
</protein>
<evidence type="ECO:0000256" key="3">
    <source>
        <dbReference type="ARBA" id="ARBA00023004"/>
    </source>
</evidence>
<evidence type="ECO:0000313" key="8">
    <source>
        <dbReference type="EMBL" id="CAA6813309.1"/>
    </source>
</evidence>
<dbReference type="AlphaFoldDB" id="A0A6S6SS33"/>
<dbReference type="InterPro" id="IPR017896">
    <property type="entry name" value="4Fe4S_Fe-S-bd"/>
</dbReference>
<proteinExistence type="predicted"/>
<dbReference type="PROSITE" id="PS51379">
    <property type="entry name" value="4FE4S_FER_2"/>
    <property type="match status" value="1"/>
</dbReference>
<sequence>MAKINITIDNKAIECNENETILNVARANDVFIPAICYLNDCSPTLACRLCMVQSDGKQVFACNAKAKDGVVITTSNKELESHRNDVMQVYDVNHPLECGVCDKSGECELQNYTHYTEVSTQNHTIADTPRPQEEFNEDILYNPGLCIMCERCITVCNDSVGEGALGTRQREGESLNKDLKETISKDLFAMWNKLQKSLIAPTSGENLDCSSCGECISVCPVGSLTSKHFEYTSNAWELTKIPASNPHSSDCELMYYEVKHSSGTSNEAKIYRVTNDFGFSNLHGAARFGFDYISNSAKNEKELSNTLIAFKKADTIIFDSFITNEEALILQRLKEKYGYKLINHEAKAYQDFLYNFGHLYSANTKDIKSSDLIIVLGTNLSHDHPNTGYAINKALKMNKAKALYFHPIENNIVSSFAKPKSLLSITHKVYEEENILEYIANKMTPINIDTEFKFDDELQEQIDSFCDTNSTVTIVVGEDYYTHPNSSYLSSLLHEISINSNIKVMLIPPKTNSLGVSLICDLDKDEGEYSIGYNQKGDFTMSALGTGDIQIPSLAQQEGTFTNINKKVVPTNVAVTFDGYNLNDIANFMGLEAKNTIDYTHELPVFKGYKNIKFDELDNFYGNDNIEYRGYEIEDNFCFIPQTSSKKELENKDETYIYRCNPIKQFNYLTGASKNITESHGVYASKEYLDSLDLKSSDTISLNIENTTFDTNIYVDNKINGNICYITDFNSAIPTENIFKNGYRFKPVSIKKGAN</sequence>
<keyword evidence="8" id="KW-0560">Oxidoreductase</keyword>
<dbReference type="CDD" id="cd00207">
    <property type="entry name" value="fer2"/>
    <property type="match status" value="1"/>
</dbReference>
<dbReference type="PROSITE" id="PS51839">
    <property type="entry name" value="4FE4S_HC3"/>
    <property type="match status" value="1"/>
</dbReference>
<evidence type="ECO:0000256" key="1">
    <source>
        <dbReference type="ARBA" id="ARBA00022485"/>
    </source>
</evidence>
<dbReference type="PROSITE" id="PS00198">
    <property type="entry name" value="4FE4S_FER_1"/>
    <property type="match status" value="1"/>
</dbReference>
<reference evidence="8" key="1">
    <citation type="submission" date="2020-01" db="EMBL/GenBank/DDBJ databases">
        <authorList>
            <person name="Meier V. D."/>
            <person name="Meier V D."/>
        </authorList>
    </citation>
    <scope>NUCLEOTIDE SEQUENCE</scope>
    <source>
        <strain evidence="8">HLG_WM_MAG_12</strain>
    </source>
</reference>
<accession>A0A6S6SS33</accession>
<feature type="domain" description="4Fe-4S ferredoxin-type" evidence="6">
    <location>
        <begin position="199"/>
        <end position="229"/>
    </location>
</feature>
<dbReference type="InterPro" id="IPR017900">
    <property type="entry name" value="4Fe4S_Fe_S_CS"/>
</dbReference>
<keyword evidence="8" id="KW-0830">Ubiquinone</keyword>
<keyword evidence="2" id="KW-0479">Metal-binding</keyword>
<dbReference type="EMBL" id="CACVAW010000054">
    <property type="protein sequence ID" value="CAA6813309.1"/>
    <property type="molecule type" value="Genomic_DNA"/>
</dbReference>
<evidence type="ECO:0000259" key="6">
    <source>
        <dbReference type="PROSITE" id="PS51379"/>
    </source>
</evidence>
<dbReference type="InterPro" id="IPR019574">
    <property type="entry name" value="NADH_UbQ_OxRdtase_Gsu_4Fe4S-bd"/>
</dbReference>
<dbReference type="PANTHER" id="PTHR24960:SF84">
    <property type="entry name" value="HYDROGENASE SUBUNIT"/>
    <property type="match status" value="1"/>
</dbReference>
<dbReference type="PROSITE" id="PS51085">
    <property type="entry name" value="2FE2S_FER_2"/>
    <property type="match status" value="1"/>
</dbReference>
<dbReference type="SMART" id="SM00929">
    <property type="entry name" value="NADH-G_4Fe-4S_3"/>
    <property type="match status" value="1"/>
</dbReference>
<evidence type="ECO:0000259" key="5">
    <source>
        <dbReference type="PROSITE" id="PS51085"/>
    </source>
</evidence>
<dbReference type="Gene3D" id="3.10.20.740">
    <property type="match status" value="1"/>
</dbReference>
<name>A0A6S6SS33_9BACT</name>
<dbReference type="PANTHER" id="PTHR24960">
    <property type="entry name" value="PHOTOSYSTEM I IRON-SULFUR CENTER-RELATED"/>
    <property type="match status" value="1"/>
</dbReference>
<keyword evidence="4" id="KW-0411">Iron-sulfur</keyword>
<evidence type="ECO:0000256" key="2">
    <source>
        <dbReference type="ARBA" id="ARBA00022723"/>
    </source>
</evidence>
<dbReference type="Gene3D" id="3.30.70.20">
    <property type="match status" value="1"/>
</dbReference>
<dbReference type="InterPro" id="IPR050157">
    <property type="entry name" value="PSI_iron-sulfur_center"/>
</dbReference>
<feature type="domain" description="2Fe-2S ferredoxin-type" evidence="5">
    <location>
        <begin position="2"/>
        <end position="78"/>
    </location>
</feature>
<dbReference type="EC" id="1.6.5.3" evidence="8"/>
<dbReference type="GO" id="GO:0046872">
    <property type="term" value="F:metal ion binding"/>
    <property type="evidence" value="ECO:0007669"/>
    <property type="project" value="UniProtKB-KW"/>
</dbReference>
<gene>
    <name evidence="8" type="ORF">HELGO_WM22746</name>
</gene>
<dbReference type="NCBIfam" id="NF006305">
    <property type="entry name" value="PRK08493.1"/>
    <property type="match status" value="1"/>
</dbReference>
<dbReference type="GO" id="GO:0016491">
    <property type="term" value="F:oxidoreductase activity"/>
    <property type="evidence" value="ECO:0007669"/>
    <property type="project" value="UniProtKB-KW"/>
</dbReference>
<dbReference type="Pfam" id="PF13510">
    <property type="entry name" value="Fer2_4"/>
    <property type="match status" value="1"/>
</dbReference>
<feature type="domain" description="4Fe-4S His(Cys)3-ligated-type" evidence="7">
    <location>
        <begin position="78"/>
        <end position="117"/>
    </location>
</feature>
<keyword evidence="1" id="KW-0004">4Fe-4S</keyword>
<dbReference type="SUPFAM" id="SSF54292">
    <property type="entry name" value="2Fe-2S ferredoxin-like"/>
    <property type="match status" value="1"/>
</dbReference>
<dbReference type="InterPro" id="IPR036010">
    <property type="entry name" value="2Fe-2S_ferredoxin-like_sf"/>
</dbReference>
<dbReference type="GO" id="GO:0051539">
    <property type="term" value="F:4 iron, 4 sulfur cluster binding"/>
    <property type="evidence" value="ECO:0007669"/>
    <property type="project" value="UniProtKB-KW"/>
</dbReference>
<organism evidence="8">
    <name type="scientific">uncultured Campylobacterales bacterium</name>
    <dbReference type="NCBI Taxonomy" id="352960"/>
    <lineage>
        <taxon>Bacteria</taxon>
        <taxon>Pseudomonadati</taxon>
        <taxon>Campylobacterota</taxon>
        <taxon>Epsilonproteobacteria</taxon>
        <taxon>Campylobacterales</taxon>
        <taxon>environmental samples</taxon>
    </lineage>
</organism>